<dbReference type="Pfam" id="PF06094">
    <property type="entry name" value="GGACT"/>
    <property type="match status" value="1"/>
</dbReference>
<evidence type="ECO:0000259" key="4">
    <source>
        <dbReference type="Pfam" id="PF06094"/>
    </source>
</evidence>
<accession>A0A174AXJ9</accession>
<keyword evidence="1" id="KW-0456">Lyase</keyword>
<dbReference type="GO" id="GO:0003839">
    <property type="term" value="F:gamma-glutamylcyclotransferase activity"/>
    <property type="evidence" value="ECO:0007669"/>
    <property type="project" value="InterPro"/>
</dbReference>
<evidence type="ECO:0000256" key="1">
    <source>
        <dbReference type="ARBA" id="ARBA00023239"/>
    </source>
</evidence>
<reference evidence="5 6" key="1">
    <citation type="submission" date="2015-09" db="EMBL/GenBank/DDBJ databases">
        <authorList>
            <consortium name="Pathogen Informatics"/>
        </authorList>
    </citation>
    <scope>NUCLEOTIDE SEQUENCE [LARGE SCALE GENOMIC DNA]</scope>
    <source>
        <strain evidence="5 6">2789STDY5834841</strain>
    </source>
</reference>
<dbReference type="EMBL" id="CYZO01000012">
    <property type="protein sequence ID" value="CUN92206.1"/>
    <property type="molecule type" value="Genomic_DNA"/>
</dbReference>
<evidence type="ECO:0000313" key="6">
    <source>
        <dbReference type="Proteomes" id="UP000095787"/>
    </source>
</evidence>
<name>A0A174AXJ9_9FIRM</name>
<dbReference type="InterPro" id="IPR009288">
    <property type="entry name" value="AIG2-like_dom"/>
</dbReference>
<dbReference type="InterPro" id="IPR013024">
    <property type="entry name" value="GGCT-like"/>
</dbReference>
<dbReference type="Proteomes" id="UP000095787">
    <property type="component" value="Unassembled WGS sequence"/>
</dbReference>
<evidence type="ECO:0000256" key="3">
    <source>
        <dbReference type="PIRSR" id="PIRSR617939-2"/>
    </source>
</evidence>
<dbReference type="InterPro" id="IPR017939">
    <property type="entry name" value="G-Glutamylcylcotransferase"/>
</dbReference>
<feature type="binding site" evidence="3">
    <location>
        <position position="125"/>
    </location>
    <ligand>
        <name>substrate</name>
    </ligand>
</feature>
<dbReference type="AlphaFoldDB" id="A0A174AXJ9"/>
<gene>
    <name evidence="5" type="ORF">ERS852456_01156</name>
</gene>
<dbReference type="CDD" id="cd06661">
    <property type="entry name" value="GGCT_like"/>
    <property type="match status" value="1"/>
</dbReference>
<dbReference type="Gene3D" id="3.10.490.10">
    <property type="entry name" value="Gamma-glutamyl cyclotransferase-like"/>
    <property type="match status" value="1"/>
</dbReference>
<dbReference type="SUPFAM" id="SSF110857">
    <property type="entry name" value="Gamma-glutamyl cyclotransferase-like"/>
    <property type="match status" value="1"/>
</dbReference>
<feature type="binding site" evidence="3">
    <location>
        <begin position="9"/>
        <end position="14"/>
    </location>
    <ligand>
        <name>substrate</name>
    </ligand>
</feature>
<dbReference type="PANTHER" id="PTHR12935">
    <property type="entry name" value="GAMMA-GLUTAMYLCYCLOTRANSFERASE"/>
    <property type="match status" value="1"/>
</dbReference>
<proteinExistence type="predicted"/>
<feature type="domain" description="Gamma-glutamylcyclotransferase AIG2-like" evidence="4">
    <location>
        <begin position="9"/>
        <end position="116"/>
    </location>
</feature>
<dbReference type="PANTHER" id="PTHR12935:SF0">
    <property type="entry name" value="GAMMA-GLUTAMYLCYCLOTRANSFERASE"/>
    <property type="match status" value="1"/>
</dbReference>
<protein>
    <submittedName>
        <fullName evidence="5">AIG2-like family</fullName>
    </submittedName>
</protein>
<organism evidence="5 6">
    <name type="scientific">[Ruminococcus] torques</name>
    <dbReference type="NCBI Taxonomy" id="33039"/>
    <lineage>
        <taxon>Bacteria</taxon>
        <taxon>Bacillati</taxon>
        <taxon>Bacillota</taxon>
        <taxon>Clostridia</taxon>
        <taxon>Lachnospirales</taxon>
        <taxon>Lachnospiraceae</taxon>
        <taxon>Mediterraneibacter</taxon>
    </lineage>
</organism>
<sequence length="163" mass="18752">MRKIEERYYFAYGSNMNLGQMRFRCPDAEVVGNVRLEDYRLAFRGRAPGNGVATVLPEKGSCVDGVLWRITEACEKNLDFYEGFPNFYGKETIQVKDQAGALREVFVYTMNSPHKDVPARPSKFYLDGILEGCLENDLPTKAVMDAVKRTRQEMKKTEKQYTR</sequence>
<feature type="active site" description="Proton acceptor" evidence="2">
    <location>
        <position position="82"/>
    </location>
</feature>
<evidence type="ECO:0000313" key="5">
    <source>
        <dbReference type="EMBL" id="CUN92206.1"/>
    </source>
</evidence>
<dbReference type="InterPro" id="IPR036568">
    <property type="entry name" value="GGCT-like_sf"/>
</dbReference>
<evidence type="ECO:0000256" key="2">
    <source>
        <dbReference type="PIRSR" id="PIRSR617939-1"/>
    </source>
</evidence>